<dbReference type="AlphaFoldDB" id="A0A423K587"/>
<organism evidence="1 2">
    <name type="scientific">Pseudomonas frederiksbergensis</name>
    <dbReference type="NCBI Taxonomy" id="104087"/>
    <lineage>
        <taxon>Bacteria</taxon>
        <taxon>Pseudomonadati</taxon>
        <taxon>Pseudomonadota</taxon>
        <taxon>Gammaproteobacteria</taxon>
        <taxon>Pseudomonadales</taxon>
        <taxon>Pseudomonadaceae</taxon>
        <taxon>Pseudomonas</taxon>
    </lineage>
</organism>
<accession>A0A423K587</accession>
<reference evidence="1 2" key="1">
    <citation type="submission" date="2016-10" db="EMBL/GenBank/DDBJ databases">
        <title>Comparative genome analysis of multiple Pseudomonas spp. focuses on biocontrol and plant growth promoting traits.</title>
        <authorList>
            <person name="Tao X.-Y."/>
            <person name="Taylor C.G."/>
        </authorList>
    </citation>
    <scope>NUCLEOTIDE SEQUENCE [LARGE SCALE GENOMIC DNA]</scope>
    <source>
        <strain evidence="1 2">39A2</strain>
    </source>
</reference>
<sequence>MFRNINGKISCILGSASKPEGVSFESTDLSIDSRDAPEDYVIGFDVNKGSDDSHRRASFVLLRDIATGPHVMHQGASFSSAGYSERAYEGATKRINQYSVISGVLEIVVTDISAAVRKYDITGFSLSVKSDIGNAPAITVEGKFEFYIRKHD</sequence>
<comment type="caution">
    <text evidence="1">The sequence shown here is derived from an EMBL/GenBank/DDBJ whole genome shotgun (WGS) entry which is preliminary data.</text>
</comment>
<evidence type="ECO:0000313" key="1">
    <source>
        <dbReference type="EMBL" id="RON46643.1"/>
    </source>
</evidence>
<dbReference type="RefSeq" id="WP_123410261.1">
    <property type="nucleotide sequence ID" value="NZ_MOBP01000023.1"/>
</dbReference>
<gene>
    <name evidence="1" type="ORF">BK665_28705</name>
</gene>
<name>A0A423K587_9PSED</name>
<dbReference type="Proteomes" id="UP000283627">
    <property type="component" value="Unassembled WGS sequence"/>
</dbReference>
<protein>
    <submittedName>
        <fullName evidence="1">Uncharacterized protein</fullName>
    </submittedName>
</protein>
<evidence type="ECO:0000313" key="2">
    <source>
        <dbReference type="Proteomes" id="UP000283627"/>
    </source>
</evidence>
<dbReference type="EMBL" id="MOBP01000023">
    <property type="protein sequence ID" value="RON46643.1"/>
    <property type="molecule type" value="Genomic_DNA"/>
</dbReference>
<proteinExistence type="predicted"/>